<reference evidence="1" key="1">
    <citation type="submission" date="2014-05" db="EMBL/GenBank/DDBJ databases">
        <authorList>
            <person name="Chronopoulou M."/>
        </authorList>
    </citation>
    <scope>NUCLEOTIDE SEQUENCE</scope>
    <source>
        <tissue evidence="1">Whole organism</tissue>
    </source>
</reference>
<dbReference type="EMBL" id="HACA01002055">
    <property type="protein sequence ID" value="CDW19416.1"/>
    <property type="molecule type" value="Transcribed_RNA"/>
</dbReference>
<name>A0A0K2T1S5_LEPSM</name>
<evidence type="ECO:0000313" key="1">
    <source>
        <dbReference type="EMBL" id="CDW19416.1"/>
    </source>
</evidence>
<protein>
    <submittedName>
        <fullName evidence="1">Uncharacterized protein</fullName>
    </submittedName>
</protein>
<organism evidence="1">
    <name type="scientific">Lepeophtheirus salmonis</name>
    <name type="common">Salmon louse</name>
    <name type="synonym">Caligus salmonis</name>
    <dbReference type="NCBI Taxonomy" id="72036"/>
    <lineage>
        <taxon>Eukaryota</taxon>
        <taxon>Metazoa</taxon>
        <taxon>Ecdysozoa</taxon>
        <taxon>Arthropoda</taxon>
        <taxon>Crustacea</taxon>
        <taxon>Multicrustacea</taxon>
        <taxon>Hexanauplia</taxon>
        <taxon>Copepoda</taxon>
        <taxon>Siphonostomatoida</taxon>
        <taxon>Caligidae</taxon>
        <taxon>Lepeophtheirus</taxon>
    </lineage>
</organism>
<feature type="non-terminal residue" evidence="1">
    <location>
        <position position="1"/>
    </location>
</feature>
<accession>A0A0K2T1S5</accession>
<proteinExistence type="predicted"/>
<sequence length="95" mass="10644">ITVSTRPPKQEQVLMTVYFGRLQSSSRILDISSDFVLFGDLLVYCSTAPHLKKAIGWISNELGGQTLDQQSQKNYDNYLHGVDCCCRLHTLPVPS</sequence>
<dbReference type="AlphaFoldDB" id="A0A0K2T1S5"/>